<comment type="caution">
    <text evidence="1">The sequence shown here is derived from an EMBL/GenBank/DDBJ whole genome shotgun (WGS) entry which is preliminary data.</text>
</comment>
<dbReference type="EMBL" id="JACSEA010000003">
    <property type="protein sequence ID" value="KAF7404545.1"/>
    <property type="molecule type" value="Genomic_DNA"/>
</dbReference>
<accession>A0A834KDH0</accession>
<name>A0A834KDH0_VESVU</name>
<organism evidence="1 2">
    <name type="scientific">Vespula vulgaris</name>
    <name type="common">Yellow jacket</name>
    <name type="synonym">Wasp</name>
    <dbReference type="NCBI Taxonomy" id="7454"/>
    <lineage>
        <taxon>Eukaryota</taxon>
        <taxon>Metazoa</taxon>
        <taxon>Ecdysozoa</taxon>
        <taxon>Arthropoda</taxon>
        <taxon>Hexapoda</taxon>
        <taxon>Insecta</taxon>
        <taxon>Pterygota</taxon>
        <taxon>Neoptera</taxon>
        <taxon>Endopterygota</taxon>
        <taxon>Hymenoptera</taxon>
        <taxon>Apocrita</taxon>
        <taxon>Aculeata</taxon>
        <taxon>Vespoidea</taxon>
        <taxon>Vespidae</taxon>
        <taxon>Vespinae</taxon>
        <taxon>Vespula</taxon>
    </lineage>
</organism>
<sequence length="178" mass="20448">MSDHEDEEARDNNWFVHSAARPLRPMNVFVEITRNGCKCQESFGSSERIDSKQLKKKRPKSDIVLLECLNYCSECQRKIDGIDNVNWLFEQQDLYNNDENTRTPLKRWRVIKRNEAHHANGCCCTIIDFTTWTRVSKSVLIKAIATCVSASNAERKGLCVDESAVHTALEDSRRTSLP</sequence>
<reference evidence="1" key="1">
    <citation type="journal article" date="2020" name="G3 (Bethesda)">
        <title>High-Quality Assemblies for Three Invasive Social Wasps from the &lt;i&gt;Vespula&lt;/i&gt; Genus.</title>
        <authorList>
            <person name="Harrop T.W.R."/>
            <person name="Guhlin J."/>
            <person name="McLaughlin G.M."/>
            <person name="Permina E."/>
            <person name="Stockwell P."/>
            <person name="Gilligan J."/>
            <person name="Le Lec M.F."/>
            <person name="Gruber M.A.M."/>
            <person name="Quinn O."/>
            <person name="Lovegrove M."/>
            <person name="Duncan E.J."/>
            <person name="Remnant E.J."/>
            <person name="Van Eeckhoven J."/>
            <person name="Graham B."/>
            <person name="Knapp R.A."/>
            <person name="Langford K.W."/>
            <person name="Kronenberg Z."/>
            <person name="Press M.O."/>
            <person name="Eacker S.M."/>
            <person name="Wilson-Rankin E.E."/>
            <person name="Purcell J."/>
            <person name="Lester P.J."/>
            <person name="Dearden P.K."/>
        </authorList>
    </citation>
    <scope>NUCLEOTIDE SEQUENCE</scope>
    <source>
        <strain evidence="1">Marl-1</strain>
    </source>
</reference>
<gene>
    <name evidence="1" type="ORF">HZH66_003451</name>
</gene>
<protein>
    <submittedName>
        <fullName evidence="1">Uncharacterized protein</fullName>
    </submittedName>
</protein>
<proteinExistence type="predicted"/>
<dbReference type="AlphaFoldDB" id="A0A834KDH0"/>
<evidence type="ECO:0000313" key="2">
    <source>
        <dbReference type="Proteomes" id="UP000614350"/>
    </source>
</evidence>
<evidence type="ECO:0000313" key="1">
    <source>
        <dbReference type="EMBL" id="KAF7404545.1"/>
    </source>
</evidence>
<keyword evidence="2" id="KW-1185">Reference proteome</keyword>
<dbReference type="Proteomes" id="UP000614350">
    <property type="component" value="Unassembled WGS sequence"/>
</dbReference>